<evidence type="ECO:0000313" key="1">
    <source>
        <dbReference type="EMBL" id="OPA96551.1"/>
    </source>
</evidence>
<evidence type="ECO:0000313" key="2">
    <source>
        <dbReference type="Proteomes" id="UP000190965"/>
    </source>
</evidence>
<dbReference type="EMBL" id="MSDF01000014">
    <property type="protein sequence ID" value="OPA96551.1"/>
    <property type="molecule type" value="Genomic_DNA"/>
</dbReference>
<organism evidence="1 2">
    <name type="scientific">Pseudomonas fluorescens</name>
    <dbReference type="NCBI Taxonomy" id="294"/>
    <lineage>
        <taxon>Bacteria</taxon>
        <taxon>Pseudomonadati</taxon>
        <taxon>Pseudomonadota</taxon>
        <taxon>Gammaproteobacteria</taxon>
        <taxon>Pseudomonadales</taxon>
        <taxon>Pseudomonadaceae</taxon>
        <taxon>Pseudomonas</taxon>
    </lineage>
</organism>
<dbReference type="AlphaFoldDB" id="A0A1T2YW29"/>
<proteinExistence type="predicted"/>
<protein>
    <submittedName>
        <fullName evidence="1">Uncharacterized protein</fullName>
    </submittedName>
</protein>
<sequence length="176" mass="20008">MRYLKVVVKDQSSNTQADTVSLYFVQRAPELPDEMVRTATAVDVTADGLVDFQITGDIDGNGVSGELDRKLLRNFANAVLKLSWLSRPVMSYRSINIYVSRFNTATKPVEIRLDFYQNEKPMISKDKLMFSATACDPTGRGVIALDDEALAPDLFDTVDRQALQRMIEEYLRFNWR</sequence>
<dbReference type="Proteomes" id="UP000190965">
    <property type="component" value="Unassembled WGS sequence"/>
</dbReference>
<comment type="caution">
    <text evidence="1">The sequence shown here is derived from an EMBL/GenBank/DDBJ whole genome shotgun (WGS) entry which is preliminary data.</text>
</comment>
<gene>
    <name evidence="1" type="ORF">BFW87_09475</name>
</gene>
<dbReference type="OrthoDB" id="6994311at2"/>
<accession>A0A1T2YW29</accession>
<reference evidence="1 2" key="1">
    <citation type="submission" date="2016-12" db="EMBL/GenBank/DDBJ databases">
        <title>Draft genome sequences of seven strains of Pseudomonas fluorescens that produce 4-formylaminooxyvinylglycine.</title>
        <authorList>
            <person name="Okrent R.A."/>
            <person name="Manning V.A."/>
            <person name="Trippe K.M."/>
        </authorList>
    </citation>
    <scope>NUCLEOTIDE SEQUENCE [LARGE SCALE GENOMIC DNA]</scope>
    <source>
        <strain evidence="1 2">P5A</strain>
    </source>
</reference>
<dbReference type="RefSeq" id="WP_078739600.1">
    <property type="nucleotide sequence ID" value="NZ_MSDF01000014.1"/>
</dbReference>
<name>A0A1T2YW29_PSEFL</name>